<dbReference type="InterPro" id="IPR027871">
    <property type="entry name" value="DUF4603"/>
</dbReference>
<evidence type="ECO:0000313" key="1">
    <source>
        <dbReference type="EMBL" id="CAG2060437.1"/>
    </source>
</evidence>
<proteinExistence type="predicted"/>
<dbReference type="EMBL" id="CAJPIN010012395">
    <property type="protein sequence ID" value="CAG2060437.1"/>
    <property type="molecule type" value="Genomic_DNA"/>
</dbReference>
<comment type="caution">
    <text evidence="1">The sequence shown here is derived from an EMBL/GenBank/DDBJ whole genome shotgun (WGS) entry which is preliminary data.</text>
</comment>
<dbReference type="PANTHER" id="PTHR17611">
    <property type="entry name" value="DNA SEGMENT, CHR 5, ERATO DOI 579, EXPRESSED"/>
    <property type="match status" value="1"/>
</dbReference>
<reference evidence="1" key="1">
    <citation type="submission" date="2021-03" db="EMBL/GenBank/DDBJ databases">
        <authorList>
            <person name="Tran Van P."/>
        </authorList>
    </citation>
    <scope>NUCLEOTIDE SEQUENCE</scope>
</reference>
<gene>
    <name evidence="1" type="ORF">TPAB3V08_LOCUS7393</name>
</gene>
<organism evidence="1 2">
    <name type="scientific">Timema podura</name>
    <name type="common">Walking stick</name>
    <dbReference type="NCBI Taxonomy" id="61482"/>
    <lineage>
        <taxon>Eukaryota</taxon>
        <taxon>Metazoa</taxon>
        <taxon>Ecdysozoa</taxon>
        <taxon>Arthropoda</taxon>
        <taxon>Hexapoda</taxon>
        <taxon>Insecta</taxon>
        <taxon>Pterygota</taxon>
        <taxon>Neoptera</taxon>
        <taxon>Polyneoptera</taxon>
        <taxon>Phasmatodea</taxon>
        <taxon>Timematodea</taxon>
        <taxon>Timematoidea</taxon>
        <taxon>Timematidae</taxon>
        <taxon>Timema</taxon>
    </lineage>
</organism>
<sequence>MFCGSQEIGRRGRKRARREDVWDCERLKRSAAVECLMSASDQKFGIEKLVDELCDKLKEIQSEGNKNTITT</sequence>
<name>A0ABN7P4R7_TIMPD</name>
<protein>
    <submittedName>
        <fullName evidence="1">Uncharacterized protein</fullName>
    </submittedName>
</protein>
<dbReference type="PANTHER" id="PTHR17611:SF3">
    <property type="entry name" value="DNA SEGMENT, CHR 5, ERATO DOI 579, EXPRESSED"/>
    <property type="match status" value="1"/>
</dbReference>
<evidence type="ECO:0000313" key="2">
    <source>
        <dbReference type="Proteomes" id="UP001153148"/>
    </source>
</evidence>
<accession>A0ABN7P4R7</accession>
<feature type="non-terminal residue" evidence="1">
    <location>
        <position position="71"/>
    </location>
</feature>
<keyword evidence="2" id="KW-1185">Reference proteome</keyword>
<dbReference type="Pfam" id="PF15376">
    <property type="entry name" value="DUF4603"/>
    <property type="match status" value="1"/>
</dbReference>
<dbReference type="Proteomes" id="UP001153148">
    <property type="component" value="Unassembled WGS sequence"/>
</dbReference>